<dbReference type="GO" id="GO:0019288">
    <property type="term" value="P:isopentenyl diphosphate biosynthetic process, methylerythritol 4-phosphate pathway"/>
    <property type="evidence" value="ECO:0007669"/>
    <property type="project" value="UniProtKB-UniRule"/>
</dbReference>
<dbReference type="FunFam" id="3.30.1330.50:FF:000003">
    <property type="entry name" value="2-C-methyl-D-erythritol 2,4-cyclodiphosphate synthase"/>
    <property type="match status" value="1"/>
</dbReference>
<evidence type="ECO:0000313" key="17">
    <source>
        <dbReference type="Proteomes" id="UP000257080"/>
    </source>
</evidence>
<feature type="binding site" evidence="14">
    <location>
        <begin position="311"/>
        <end position="313"/>
    </location>
    <ligand>
        <name>4-CDP-2-C-methyl-D-erythritol 2-phosphate</name>
        <dbReference type="ChEBI" id="CHEBI:57919"/>
    </ligand>
</feature>
<feature type="region of interest" description="2-C-methyl-D-erythritol 4-phosphate cytidylyltransferase" evidence="14">
    <location>
        <begin position="1"/>
        <end position="240"/>
    </location>
</feature>
<feature type="region of interest" description="2-C-methyl-D-erythritol 2,4-cyclodiphosphate synthase" evidence="14">
    <location>
        <begin position="241"/>
        <end position="409"/>
    </location>
</feature>
<evidence type="ECO:0000256" key="3">
    <source>
        <dbReference type="ARBA" id="ARBA00001968"/>
    </source>
</evidence>
<gene>
    <name evidence="14" type="primary">ispDF</name>
    <name evidence="16" type="ORF">B7R25_11900</name>
</gene>
<dbReference type="OrthoDB" id="9802561at2"/>
<dbReference type="CDD" id="cd02516">
    <property type="entry name" value="CDP-ME_synthetase"/>
    <property type="match status" value="1"/>
</dbReference>
<comment type="catalytic activity">
    <reaction evidence="2 14">
        <text>2-C-methyl-D-erythritol 4-phosphate + CTP + H(+) = 4-CDP-2-C-methyl-D-erythritol + diphosphate</text>
        <dbReference type="Rhea" id="RHEA:13429"/>
        <dbReference type="ChEBI" id="CHEBI:15378"/>
        <dbReference type="ChEBI" id="CHEBI:33019"/>
        <dbReference type="ChEBI" id="CHEBI:37563"/>
        <dbReference type="ChEBI" id="CHEBI:57823"/>
        <dbReference type="ChEBI" id="CHEBI:58262"/>
        <dbReference type="EC" id="2.7.7.60"/>
    </reaction>
</comment>
<comment type="similarity">
    <text evidence="7">Belongs to the IspD/TarI cytidylyltransferase family. IspD subfamily.</text>
</comment>
<feature type="domain" description="2-C-methyl-D-erythritol 2,4-cyclodiphosphate synthase" evidence="15">
    <location>
        <begin position="241"/>
        <end position="406"/>
    </location>
</feature>
<dbReference type="PANTHER" id="PTHR32125:SF4">
    <property type="entry name" value="2-C-METHYL-D-ERYTHRITOL 4-PHOSPHATE CYTIDYLYLTRANSFERASE, CHLOROPLASTIC"/>
    <property type="match status" value="1"/>
</dbReference>
<keyword evidence="10 14" id="KW-0479">Metal-binding</keyword>
<feature type="binding site" evidence="14">
    <location>
        <begin position="289"/>
        <end position="290"/>
    </location>
    <ligand>
        <name>4-CDP-2-C-methyl-D-erythritol 2-phosphate</name>
        <dbReference type="ChEBI" id="CHEBI:57919"/>
    </ligand>
</feature>
<feature type="site" description="Transition state stabilizer" evidence="14">
    <location>
        <position position="385"/>
    </location>
</feature>
<evidence type="ECO:0000256" key="6">
    <source>
        <dbReference type="ARBA" id="ARBA00008480"/>
    </source>
</evidence>
<dbReference type="EC" id="4.6.1.12" evidence="14"/>
<comment type="caution">
    <text evidence="14">Lacks conserved residue(s) required for the propagation of feature annotation.</text>
</comment>
<name>A0A3E0WBA0_9MICO</name>
<evidence type="ECO:0000256" key="8">
    <source>
        <dbReference type="ARBA" id="ARBA00022679"/>
    </source>
</evidence>
<dbReference type="AlphaFoldDB" id="A0A3E0WBA0"/>
<dbReference type="RefSeq" id="WP_116419184.1">
    <property type="nucleotide sequence ID" value="NZ_NBXC01000024.1"/>
</dbReference>
<dbReference type="Proteomes" id="UP000257080">
    <property type="component" value="Unassembled WGS sequence"/>
</dbReference>
<evidence type="ECO:0000256" key="7">
    <source>
        <dbReference type="ARBA" id="ARBA00009789"/>
    </source>
</evidence>
<feature type="site" description="Positions MEP for the nucleophilic attack" evidence="14">
    <location>
        <position position="217"/>
    </location>
</feature>
<comment type="similarity">
    <text evidence="14">In the C-terminal section; belongs to the IspF family.</text>
</comment>
<dbReference type="GO" id="GO:0046872">
    <property type="term" value="F:metal ion binding"/>
    <property type="evidence" value="ECO:0007669"/>
    <property type="project" value="UniProtKB-KW"/>
</dbReference>
<dbReference type="InterPro" id="IPR050088">
    <property type="entry name" value="IspD/TarI_cytidylyltransf_bact"/>
</dbReference>
<dbReference type="Gene3D" id="3.30.1330.50">
    <property type="entry name" value="2-C-methyl-D-erythritol 2,4-cyclodiphosphate synthase"/>
    <property type="match status" value="1"/>
</dbReference>
<keyword evidence="8 14" id="KW-0808">Transferase</keyword>
<dbReference type="EMBL" id="NBXE01000029">
    <property type="protein sequence ID" value="RFA25953.1"/>
    <property type="molecule type" value="Genomic_DNA"/>
</dbReference>
<dbReference type="PANTHER" id="PTHR32125">
    <property type="entry name" value="2-C-METHYL-D-ERYTHRITOL 4-PHOSPHATE CYTIDYLYLTRANSFERASE, CHLOROPLASTIC"/>
    <property type="match status" value="1"/>
</dbReference>
<evidence type="ECO:0000256" key="13">
    <source>
        <dbReference type="ARBA" id="ARBA00023268"/>
    </source>
</evidence>
<dbReference type="InterPro" id="IPR036571">
    <property type="entry name" value="MECDP_synthase_sf"/>
</dbReference>
<feature type="binding site" evidence="14">
    <location>
        <position position="249"/>
    </location>
    <ligand>
        <name>a divalent metal cation</name>
        <dbReference type="ChEBI" id="CHEBI:60240"/>
    </ligand>
</feature>
<evidence type="ECO:0000256" key="12">
    <source>
        <dbReference type="ARBA" id="ARBA00023239"/>
    </source>
</evidence>
<keyword evidence="12 14" id="KW-0456">Lyase</keyword>
<evidence type="ECO:0000256" key="9">
    <source>
        <dbReference type="ARBA" id="ARBA00022695"/>
    </source>
</evidence>
<feature type="binding site" evidence="14">
    <location>
        <begin position="384"/>
        <end position="387"/>
    </location>
    <ligand>
        <name>4-CDP-2-C-methyl-D-erythritol 2-phosphate</name>
        <dbReference type="ChEBI" id="CHEBI:57919"/>
    </ligand>
</feature>
<dbReference type="GO" id="GO:0016114">
    <property type="term" value="P:terpenoid biosynthetic process"/>
    <property type="evidence" value="ECO:0007669"/>
    <property type="project" value="InterPro"/>
</dbReference>
<dbReference type="Pfam" id="PF02542">
    <property type="entry name" value="YgbB"/>
    <property type="match status" value="1"/>
</dbReference>
<keyword evidence="9 14" id="KW-0548">Nucleotidyltransferase</keyword>
<dbReference type="EC" id="2.7.7.60" evidence="14"/>
<feature type="site" description="Transition state stabilizer" evidence="14">
    <location>
        <position position="29"/>
    </location>
</feature>
<comment type="pathway">
    <text evidence="4 14">Isoprenoid biosynthesis; isopentenyl diphosphate biosynthesis via DXP pathway; isopentenyl diphosphate from 1-deoxy-D-xylulose 5-phosphate: step 4/6.</text>
</comment>
<feature type="binding site" evidence="14">
    <location>
        <position position="394"/>
    </location>
    <ligand>
        <name>4-CDP-2-C-methyl-D-erythritol 2-phosphate</name>
        <dbReference type="ChEBI" id="CHEBI:57919"/>
    </ligand>
</feature>
<feature type="site" description="Transition state stabilizer" evidence="14">
    <location>
        <position position="289"/>
    </location>
</feature>
<protein>
    <recommendedName>
        <fullName evidence="14">Bifunctional enzyme IspD/IspF</fullName>
    </recommendedName>
    <domain>
        <recommendedName>
            <fullName evidence="14">2-C-methyl-D-erythritol 4-phosphate cytidylyltransferase</fullName>
            <ecNumber evidence="14">2.7.7.60</ecNumber>
        </recommendedName>
        <alternativeName>
            <fullName evidence="14">4-diphosphocytidyl-2C-methyl-D-erythritol synthase</fullName>
        </alternativeName>
        <alternativeName>
            <fullName evidence="14">MEP cytidylyltransferase</fullName>
            <shortName evidence="14">MCT</shortName>
        </alternativeName>
    </domain>
    <domain>
        <recommendedName>
            <fullName evidence="14">2-C-methyl-D-erythritol 2,4-cyclodiphosphate synthase</fullName>
            <shortName evidence="14">MECDP-synthase</shortName>
            <shortName evidence="14">MECPP-synthase</shortName>
            <shortName evidence="14">MECPS</shortName>
            <ecNumber evidence="14">4.6.1.12</ecNumber>
        </recommendedName>
    </domain>
</protein>
<dbReference type="Gene3D" id="3.90.550.10">
    <property type="entry name" value="Spore Coat Polysaccharide Biosynthesis Protein SpsA, Chain A"/>
    <property type="match status" value="1"/>
</dbReference>
<dbReference type="InterPro" id="IPR034683">
    <property type="entry name" value="IspD/TarI"/>
</dbReference>
<dbReference type="FunFam" id="3.90.550.10:FF:000003">
    <property type="entry name" value="2-C-methyl-D-erythritol 4-phosphate cytidylyltransferase"/>
    <property type="match status" value="1"/>
</dbReference>
<dbReference type="GO" id="GO:0050518">
    <property type="term" value="F:2-C-methyl-D-erythritol 4-phosphate cytidylyltransferase activity"/>
    <property type="evidence" value="ECO:0007669"/>
    <property type="project" value="UniProtKB-UniRule"/>
</dbReference>
<sequence>MSTPPPTSTVAVIVVAAGSGTRLGHGQAKAFVSLGGRSILSRSLDPVFALREPAQVVIVAPVERLAEAEQIGRDAAGAASAHLTVTAGGASRQESVARGLALLESTVSVVLVHDAARALTPLAQFEAVIDSVRNSGRGAIPGLPVSDTIKRTDRAGLALETVDRSELSAVQTPQGFPRTQLDEAYAAAGTEFTDDAALVASIGHDVSIIHGDPLAFKITTPWDLRRAEQVLQPTPGLVLPRTGVGVDSHAFASILSGDSVPSGQSGDGAGTPLWLAGLFWPGETGLSGHSDGDAVAHAICDALLSAAGLGDIGSTFGTSDPQFSGAHGEVFLTETLRMLGASGFRVGNVAVQLIGNRPRFAARRTEAEAVLTGILGAPVSISATTTDGLGFTGRTEGVVAIATALVYAV</sequence>
<keyword evidence="13 14" id="KW-0511">Multifunctional enzyme</keyword>
<evidence type="ECO:0000256" key="1">
    <source>
        <dbReference type="ARBA" id="ARBA00000200"/>
    </source>
</evidence>
<feature type="binding site" evidence="14">
    <location>
        <position position="391"/>
    </location>
    <ligand>
        <name>4-CDP-2-C-methyl-D-erythritol 2-phosphate</name>
        <dbReference type="ChEBI" id="CHEBI:57919"/>
    </ligand>
</feature>
<dbReference type="SUPFAM" id="SSF69765">
    <property type="entry name" value="IpsF-like"/>
    <property type="match status" value="1"/>
</dbReference>
<dbReference type="InterPro" id="IPR003526">
    <property type="entry name" value="MECDP_synthase"/>
</dbReference>
<evidence type="ECO:0000256" key="2">
    <source>
        <dbReference type="ARBA" id="ARBA00001282"/>
    </source>
</evidence>
<dbReference type="Pfam" id="PF01128">
    <property type="entry name" value="IspD"/>
    <property type="match status" value="1"/>
</dbReference>
<comment type="function">
    <text evidence="14">Bifunctional enzyme that catalyzes the formation of 4-diphosphocytidyl-2-C-methyl-D-erythritol from CTP and 2-C-methyl-D-erythritol 4-phosphate (MEP) (IspD), and catalyzes the conversion of 4-diphosphocytidyl-2-C-methyl-D-erythritol 2-phosphate (CDP-ME2P) to 2-C-methyl-D-erythritol 2,4-cyclodiphosphate (ME-CPP) with a corresponding release of cytidine 5-monophosphate (CMP) (IspF).</text>
</comment>
<comment type="similarity">
    <text evidence="6">Belongs to the IspF family.</text>
</comment>
<dbReference type="InterPro" id="IPR001228">
    <property type="entry name" value="IspD"/>
</dbReference>
<evidence type="ECO:0000313" key="16">
    <source>
        <dbReference type="EMBL" id="RFA25953.1"/>
    </source>
</evidence>
<comment type="similarity">
    <text evidence="14">In the N-terminal section; belongs to the IspD/TarI cytidylyltransferase family. IspD subfamily.</text>
</comment>
<comment type="cofactor">
    <cofactor evidence="3 14">
        <name>a divalent metal cation</name>
        <dbReference type="ChEBI" id="CHEBI:60240"/>
    </cofactor>
</comment>
<dbReference type="HAMAP" id="MF_00108">
    <property type="entry name" value="IspD"/>
    <property type="match status" value="1"/>
</dbReference>
<dbReference type="InterPro" id="IPR018294">
    <property type="entry name" value="ISPD_synthase_CS"/>
</dbReference>
<dbReference type="CDD" id="cd00554">
    <property type="entry name" value="MECDP_synthase"/>
    <property type="match status" value="1"/>
</dbReference>
<dbReference type="InterPro" id="IPR029044">
    <property type="entry name" value="Nucleotide-diphossugar_trans"/>
</dbReference>
<accession>A0A3E0WBA0</accession>
<evidence type="ECO:0000256" key="5">
    <source>
        <dbReference type="ARBA" id="ARBA00004787"/>
    </source>
</evidence>
<comment type="caution">
    <text evidence="16">The sequence shown here is derived from an EMBL/GenBank/DDBJ whole genome shotgun (WGS) entry which is preliminary data.</text>
</comment>
<dbReference type="InterPro" id="IPR026596">
    <property type="entry name" value="IspD/F"/>
</dbReference>
<feature type="site" description="Transition state stabilizer" evidence="14">
    <location>
        <position position="22"/>
    </location>
</feature>
<reference evidence="16 17" key="1">
    <citation type="submission" date="2017-04" db="EMBL/GenBank/DDBJ databases">
        <title>Comparative genome analysis of Subtercola boreus.</title>
        <authorList>
            <person name="Cho Y.-J."/>
            <person name="Cho A."/>
            <person name="Kim O.-S."/>
            <person name="Lee J.-I."/>
        </authorList>
    </citation>
    <scope>NUCLEOTIDE SEQUENCE [LARGE SCALE GENOMIC DNA]</scope>
    <source>
        <strain evidence="16 17">P28004</strain>
    </source>
</reference>
<feature type="binding site" evidence="14">
    <location>
        <begin position="247"/>
        <end position="249"/>
    </location>
    <ligand>
        <name>4-CDP-2-C-methyl-D-erythritol 2-phosphate</name>
        <dbReference type="ChEBI" id="CHEBI:57919"/>
    </ligand>
</feature>
<comment type="catalytic activity">
    <reaction evidence="1 14">
        <text>4-CDP-2-C-methyl-D-erythritol 2-phosphate = 2-C-methyl-D-erythritol 2,4-cyclic diphosphate + CMP</text>
        <dbReference type="Rhea" id="RHEA:23864"/>
        <dbReference type="ChEBI" id="CHEBI:57919"/>
        <dbReference type="ChEBI" id="CHEBI:58483"/>
        <dbReference type="ChEBI" id="CHEBI:60377"/>
        <dbReference type="EC" id="4.6.1.12"/>
    </reaction>
</comment>
<keyword evidence="11 14" id="KW-0414">Isoprene biosynthesis</keyword>
<dbReference type="InterPro" id="IPR020555">
    <property type="entry name" value="MECDP_synthase_CS"/>
</dbReference>
<dbReference type="HAMAP" id="MF_01520">
    <property type="entry name" value="IspDF"/>
    <property type="match status" value="1"/>
</dbReference>
<feature type="binding site" evidence="14">
    <location>
        <position position="297"/>
    </location>
    <ligand>
        <name>a divalent metal cation</name>
        <dbReference type="ChEBI" id="CHEBI:60240"/>
    </ligand>
</feature>
<dbReference type="PROSITE" id="PS01350">
    <property type="entry name" value="ISPF"/>
    <property type="match status" value="1"/>
</dbReference>
<evidence type="ECO:0000256" key="4">
    <source>
        <dbReference type="ARBA" id="ARBA00004709"/>
    </source>
</evidence>
<dbReference type="SUPFAM" id="SSF53448">
    <property type="entry name" value="Nucleotide-diphospho-sugar transferases"/>
    <property type="match status" value="1"/>
</dbReference>
<proteinExistence type="inferred from homology"/>
<dbReference type="UniPathway" id="UPA00056">
    <property type="reaction ID" value="UER00093"/>
</dbReference>
<comment type="pathway">
    <text evidence="5 14">Isoprenoid biosynthesis; isopentenyl diphosphate biosynthesis via DXP pathway; isopentenyl diphosphate from 1-deoxy-D-xylulose 5-phosphate: step 2/6.</text>
</comment>
<dbReference type="HAMAP" id="MF_00107">
    <property type="entry name" value="IspF"/>
    <property type="match status" value="1"/>
</dbReference>
<dbReference type="NCBIfam" id="TIGR00151">
    <property type="entry name" value="ispF"/>
    <property type="match status" value="1"/>
</dbReference>
<feature type="binding site" evidence="14">
    <location>
        <position position="247"/>
    </location>
    <ligand>
        <name>a divalent metal cation</name>
        <dbReference type="ChEBI" id="CHEBI:60240"/>
    </ligand>
</feature>
<evidence type="ECO:0000256" key="10">
    <source>
        <dbReference type="ARBA" id="ARBA00022723"/>
    </source>
</evidence>
<dbReference type="NCBIfam" id="TIGR00453">
    <property type="entry name" value="ispD"/>
    <property type="match status" value="1"/>
</dbReference>
<evidence type="ECO:0000256" key="11">
    <source>
        <dbReference type="ARBA" id="ARBA00023229"/>
    </source>
</evidence>
<organism evidence="16 17">
    <name type="scientific">Subtercola boreus</name>
    <dbReference type="NCBI Taxonomy" id="120213"/>
    <lineage>
        <taxon>Bacteria</taxon>
        <taxon>Bacillati</taxon>
        <taxon>Actinomycetota</taxon>
        <taxon>Actinomycetes</taxon>
        <taxon>Micrococcales</taxon>
        <taxon>Microbacteriaceae</taxon>
        <taxon>Subtercola</taxon>
    </lineage>
</organism>
<feature type="site" description="Positions MEP for the nucleophilic attack" evidence="14">
    <location>
        <position position="164"/>
    </location>
</feature>
<dbReference type="GO" id="GO:0008685">
    <property type="term" value="F:2-C-methyl-D-erythritol 2,4-cyclodiphosphate synthase activity"/>
    <property type="evidence" value="ECO:0007669"/>
    <property type="project" value="UniProtKB-UniRule"/>
</dbReference>
<dbReference type="PROSITE" id="PS01295">
    <property type="entry name" value="ISPD"/>
    <property type="match status" value="1"/>
</dbReference>
<evidence type="ECO:0000256" key="14">
    <source>
        <dbReference type="HAMAP-Rule" id="MF_01520"/>
    </source>
</evidence>
<evidence type="ECO:0000259" key="15">
    <source>
        <dbReference type="Pfam" id="PF02542"/>
    </source>
</evidence>